<dbReference type="InterPro" id="IPR057991">
    <property type="entry name" value="TPR_TAF2_C"/>
</dbReference>
<dbReference type="InterPro" id="IPR057345">
    <property type="entry name" value="Ig-like_TAF2"/>
</dbReference>
<keyword evidence="4" id="KW-0805">Transcription regulation</keyword>
<evidence type="ECO:0000313" key="14">
    <source>
        <dbReference type="Proteomes" id="UP000019373"/>
    </source>
</evidence>
<evidence type="ECO:0000313" key="13">
    <source>
        <dbReference type="EMBL" id="ERF70254.1"/>
    </source>
</evidence>
<dbReference type="InterPro" id="IPR028211">
    <property type="entry name" value="Ntr2"/>
</dbReference>
<feature type="compositionally biased region" description="Basic and acidic residues" evidence="10">
    <location>
        <begin position="1341"/>
        <end position="1356"/>
    </location>
</feature>
<evidence type="ECO:0000256" key="7">
    <source>
        <dbReference type="ARBA" id="ARBA00025346"/>
    </source>
</evidence>
<evidence type="ECO:0000256" key="4">
    <source>
        <dbReference type="ARBA" id="ARBA00023015"/>
    </source>
</evidence>
<dbReference type="eggNOG" id="KOG1932">
    <property type="taxonomic scope" value="Eukaryota"/>
</dbReference>
<dbReference type="OMA" id="TDLFMKK"/>
<dbReference type="PANTHER" id="PTHR15137">
    <property type="entry name" value="TRANSCRIPTION INITIATION FACTOR TFIID"/>
    <property type="match status" value="1"/>
</dbReference>
<dbReference type="InterPro" id="IPR027268">
    <property type="entry name" value="Peptidase_M4/M1_CTD_sf"/>
</dbReference>
<dbReference type="GO" id="GO:0016251">
    <property type="term" value="F:RNA polymerase II general transcription initiation factor activity"/>
    <property type="evidence" value="ECO:0007669"/>
    <property type="project" value="TreeGrafter"/>
</dbReference>
<dbReference type="PANTHER" id="PTHR15137:SF9">
    <property type="entry name" value="TRANSCRIPTION INITIATION FACTOR TFIID SUBUNIT 2"/>
    <property type="match status" value="1"/>
</dbReference>
<keyword evidence="9" id="KW-0175">Coiled coil</keyword>
<dbReference type="InterPro" id="IPR037813">
    <property type="entry name" value="TAF2"/>
</dbReference>
<dbReference type="GO" id="GO:0005669">
    <property type="term" value="C:transcription factor TFIID complex"/>
    <property type="evidence" value="ECO:0007669"/>
    <property type="project" value="InterPro"/>
</dbReference>
<dbReference type="GO" id="GO:0000976">
    <property type="term" value="F:transcription cis-regulatory region binding"/>
    <property type="evidence" value="ECO:0007669"/>
    <property type="project" value="TreeGrafter"/>
</dbReference>
<keyword evidence="14" id="KW-1185">Reference proteome</keyword>
<dbReference type="SUPFAM" id="SSF55486">
    <property type="entry name" value="Metalloproteases ('zincins'), catalytic domain"/>
    <property type="match status" value="1"/>
</dbReference>
<dbReference type="SUPFAM" id="SSF63737">
    <property type="entry name" value="Leukotriene A4 hydrolase N-terminal domain"/>
    <property type="match status" value="1"/>
</dbReference>
<evidence type="ECO:0000256" key="6">
    <source>
        <dbReference type="ARBA" id="ARBA00023242"/>
    </source>
</evidence>
<sequence>MAEVVDGVAPTAISATPSYSVAHQIVELDVDFKGRRVSGKTEITLHPQSKDLKTITLSLRQCRIIRLTVNSKPVSRMQYIDPYTKTKLAGNTTAHQHHLLALKLANALKTPPDGEVAFDVPKSVHIDEVNLNVISSNQSSLLNHTNGDAPGSSLVDSAQALTDTSIARYTPLIISISFSIDDVRDGIHFVAHGTGAGRFPHAYTPRTNAPGSACCIFPCVDAVNARCTWEIKIGCPRTVGDALRGSVSHEAIHAGSGIEQSSLQPRSAHEEREMIVVCSGEHISRKEDHEDSSKVVTSFSCSVPLSAQQIAFAIGPFEEVKLSDFRVPEDDVGSNAVEVLGYCLPGRLEELRNTCLPTVRAIDFVTRKYVACPFATYRICFVDDLENDTAIAGAFTLCSNRLLYPADIIDVAEDVTRKLVHAIASQWAGINVVPQEPTDSWIVIGVAHYITEAYMRDLCGNNEYRFRMKQQADRVCEMDHNRPSLFDLGTMLQVDPAELEFMSLKASLVLFILDRRIAKVVGLPKMPAIISKILLRARKGELPGNALSTELFQRTCEKFYHSKIDDFLNQWVRGGGCPHFRAFQKFNKKKLVVEMMIRQVQGEHTNRDLEPDTFMRDVREDFHNIWAAPLQNVFTGPITIRVHEADGTPYEHVVEIREAQMRFEIPYNTKYKRLKRSRRQREKNFNAAAANADPSEAENDALLYCLGDVLQSEEEIKKWRISGWTPEDEEKMSSESYEWIRVDADFEWICKLELNMAGYMYASQLQQDRDVVAQLDAVQAISRFPASPLISSIFLRTVMDKRYFHRLRTSAAMAMVRQATPDTDYIGFWHLRKAFEELFCFSDTTSTVARPNDFSNIAAYQLQCGLILAISKVRDAKGIALPEAIEFLLDKLKFNNNDTNPFSDCFYISMLMQSLCEAICTHGKKDRHLDEMDLDVLDRRDRDRQLEKDSLEVIDRYRRMDEWAGSYQNLYSRTALDCQRRLSDSRIGRASTMHFLQYTRPGNYDMLRLTAFENLILPKILQSPAVLRYTTFCMSSDPSPWIRRSLRRFFGKLLAVVAIGDHLKSSQADITEDLVIENDADVGNQQAQAARKRAVDVAIAALKEEIGDNDDLKTSLWTAVSCDTLSLEELQAMLYFCRMLYDPVDSLKVTIKYPRYWKLEHIGKGKLKFIRTNHVRTKPFIKWVPKALSPLTTKYDLLPPKSSGPKLLLKNPVPPTLLQPSPPQAPAASVERVLFMTPLFANRRKPKRVGREAEAPTQEEAEDSGPVVRRPGLSNVPKHKSKLRVSFDPGQAAAEDDPNEESSGQPKTIKQTNLVKRAAGSDLLKRSWSPSRHLGQAVSRNIHEDDRPTYSKDYLNELRNSTPSTPRDISSHTSEDDESSKTVDILSKFGTIHEDANVSAIPTESEIREKKERRARLAKEQDFISLEGDGDGRYMQLSTRNELKETRLVRDDEDLAEGFDDYVEDAGRVVLGKKAKAAQHKKERESMRDMIADAENISDDDDSDAAQNLAYETAQTRNAMDGLGLGRERDDSQTYAPPIITPIPRLSSVLERLRATISNLEYTRARLSKQMADLQQEKAEIAVREVEIQRLVSEAGEKYQQLRSESNADGMGNVPASTQAKAERGLESMGNT</sequence>
<feature type="region of interest" description="Disordered" evidence="10">
    <location>
        <begin position="1245"/>
        <end position="1382"/>
    </location>
</feature>
<dbReference type="FunFam" id="1.10.390.10:FF:000011">
    <property type="entry name" value="Transcription initiation factor TFIID subunit"/>
    <property type="match status" value="1"/>
</dbReference>
<dbReference type="CDD" id="cd09839">
    <property type="entry name" value="M1_like_TAF2"/>
    <property type="match status" value="1"/>
</dbReference>
<dbReference type="OrthoDB" id="308861at2759"/>
<reference evidence="14" key="1">
    <citation type="journal article" date="2014" name="BMC Genomics">
        <title>Genome characteristics reveal the impact of lichenization on lichen-forming fungus Endocarpon pusillum Hedwig (Verrucariales, Ascomycota).</title>
        <authorList>
            <person name="Wang Y.-Y."/>
            <person name="Liu B."/>
            <person name="Zhang X.-Y."/>
            <person name="Zhou Q.-M."/>
            <person name="Zhang T."/>
            <person name="Li H."/>
            <person name="Yu Y.-F."/>
            <person name="Zhang X.-L."/>
            <person name="Hao X.-Y."/>
            <person name="Wang M."/>
            <person name="Wang L."/>
            <person name="Wei J.-C."/>
        </authorList>
    </citation>
    <scope>NUCLEOTIDE SEQUENCE [LARGE SCALE GENOMIC DNA]</scope>
    <source>
        <strain evidence="14">Z07020 / HMAS-L-300199</strain>
    </source>
</reference>
<evidence type="ECO:0000256" key="8">
    <source>
        <dbReference type="ARBA" id="ARBA00076306"/>
    </source>
</evidence>
<feature type="region of interest" description="Disordered" evidence="10">
    <location>
        <begin position="1597"/>
        <end position="1632"/>
    </location>
</feature>
<dbReference type="GO" id="GO:0003682">
    <property type="term" value="F:chromatin binding"/>
    <property type="evidence" value="ECO:0007669"/>
    <property type="project" value="TreeGrafter"/>
</dbReference>
<comment type="subcellular location">
    <subcellularLocation>
        <location evidence="1">Nucleus</location>
    </subcellularLocation>
</comment>
<evidence type="ECO:0000256" key="9">
    <source>
        <dbReference type="SAM" id="Coils"/>
    </source>
</evidence>
<evidence type="ECO:0000256" key="1">
    <source>
        <dbReference type="ARBA" id="ARBA00004123"/>
    </source>
</evidence>
<dbReference type="RefSeq" id="XP_007804289.1">
    <property type="nucleotide sequence ID" value="XM_007806098.1"/>
</dbReference>
<feature type="compositionally biased region" description="Polar residues" evidence="10">
    <location>
        <begin position="1358"/>
        <end position="1368"/>
    </location>
</feature>
<dbReference type="GO" id="GO:0071008">
    <property type="term" value="C:U2-type post-mRNA release spliceosomal complex"/>
    <property type="evidence" value="ECO:0007669"/>
    <property type="project" value="InterPro"/>
</dbReference>
<protein>
    <recommendedName>
        <fullName evidence="3">Transcription initiation factor TFIID subunit 2</fullName>
    </recommendedName>
    <alternativeName>
        <fullName evidence="8">TBP-associated factor 2</fullName>
    </alternativeName>
</protein>
<dbReference type="Gene3D" id="2.60.40.1730">
    <property type="entry name" value="tricorn interacting facor f3 domain"/>
    <property type="match status" value="1"/>
</dbReference>
<feature type="domain" description="Transcription initiation factor TFIID subunit 2 Ig-like" evidence="11">
    <location>
        <begin position="576"/>
        <end position="756"/>
    </location>
</feature>
<dbReference type="Pfam" id="PF25577">
    <property type="entry name" value="TPR_TAF2_C"/>
    <property type="match status" value="1"/>
</dbReference>
<evidence type="ECO:0000256" key="3">
    <source>
        <dbReference type="ARBA" id="ARBA00017363"/>
    </source>
</evidence>
<dbReference type="EMBL" id="KE721353">
    <property type="protein sequence ID" value="ERF70254.1"/>
    <property type="molecule type" value="Genomic_DNA"/>
</dbReference>
<evidence type="ECO:0000259" key="11">
    <source>
        <dbReference type="Pfam" id="PF25316"/>
    </source>
</evidence>
<organism evidence="13 14">
    <name type="scientific">Endocarpon pusillum (strain Z07020 / HMAS-L-300199)</name>
    <name type="common">Lichen-forming fungus</name>
    <dbReference type="NCBI Taxonomy" id="1263415"/>
    <lineage>
        <taxon>Eukaryota</taxon>
        <taxon>Fungi</taxon>
        <taxon>Dikarya</taxon>
        <taxon>Ascomycota</taxon>
        <taxon>Pezizomycotina</taxon>
        <taxon>Eurotiomycetes</taxon>
        <taxon>Chaetothyriomycetidae</taxon>
        <taxon>Verrucariales</taxon>
        <taxon>Verrucariaceae</taxon>
        <taxon>Endocarpon</taxon>
    </lineage>
</organism>
<keyword evidence="5" id="KW-0804">Transcription</keyword>
<dbReference type="GO" id="GO:0000390">
    <property type="term" value="P:spliceosomal complex disassembly"/>
    <property type="evidence" value="ECO:0007669"/>
    <property type="project" value="InterPro"/>
</dbReference>
<dbReference type="Pfam" id="PF25316">
    <property type="entry name" value="TAF2_3rd"/>
    <property type="match status" value="1"/>
</dbReference>
<dbReference type="InterPro" id="IPR042097">
    <property type="entry name" value="Aminopeptidase_N-like_N_sf"/>
</dbReference>
<evidence type="ECO:0000256" key="10">
    <source>
        <dbReference type="SAM" id="MobiDB-lite"/>
    </source>
</evidence>
<dbReference type="HOGENOM" id="CLU_002317_2_1_1"/>
<keyword evidence="6" id="KW-0539">Nucleus</keyword>
<feature type="coiled-coil region" evidence="9">
    <location>
        <begin position="1550"/>
        <end position="1594"/>
    </location>
</feature>
<gene>
    <name evidence="13" type="ORF">EPUS_00442</name>
</gene>
<dbReference type="Pfam" id="PF15458">
    <property type="entry name" value="NTR2"/>
    <property type="match status" value="1"/>
</dbReference>
<accession>U1HML3</accession>
<proteinExistence type="inferred from homology"/>
<comment type="function">
    <text evidence="7">Functions as a component of the DNA-binding general transcription factor complex TFIID. Binding of TFIID to a promoter (with or without TATA element) is the initial step in pre-initiation complex (PIC) formation. TFIID plays a key role in the regulation of gene expression by RNA polymerase II through different activities such as transcription activator interaction, core promoter recognition and selectivity, TFIIA and TFIIB interaction, chromatin modification (histone acetylation by TAF1), facilitation of DNA opening and initiation of transcription.</text>
</comment>
<dbReference type="GeneID" id="19235504"/>
<evidence type="ECO:0000256" key="2">
    <source>
        <dbReference type="ARBA" id="ARBA00010937"/>
    </source>
</evidence>
<evidence type="ECO:0000259" key="12">
    <source>
        <dbReference type="Pfam" id="PF25577"/>
    </source>
</evidence>
<dbReference type="Gene3D" id="1.10.390.10">
    <property type="entry name" value="Neutral Protease Domain 2"/>
    <property type="match status" value="1"/>
</dbReference>
<dbReference type="GO" id="GO:0006367">
    <property type="term" value="P:transcription initiation at RNA polymerase II promoter"/>
    <property type="evidence" value="ECO:0007669"/>
    <property type="project" value="TreeGrafter"/>
</dbReference>
<comment type="similarity">
    <text evidence="2">Belongs to the TAF2 family.</text>
</comment>
<feature type="domain" description="Transcription initiation factor TFIID subunit 2 TPR repeats" evidence="12">
    <location>
        <begin position="759"/>
        <end position="1050"/>
    </location>
</feature>
<evidence type="ECO:0000256" key="5">
    <source>
        <dbReference type="ARBA" id="ARBA00023163"/>
    </source>
</evidence>
<dbReference type="Proteomes" id="UP000019373">
    <property type="component" value="Unassembled WGS sequence"/>
</dbReference>
<name>U1HML3_ENDPU</name>
<feature type="compositionally biased region" description="Polar residues" evidence="10">
    <location>
        <begin position="1301"/>
        <end position="1314"/>
    </location>
</feature>